<protein>
    <recommendedName>
        <fullName evidence="1">DUF7344 domain-containing protein</fullName>
    </recommendedName>
</protein>
<organism evidence="2 3">
    <name type="scientific">Haladaptatus litoreus</name>
    <dbReference type="NCBI Taxonomy" id="553468"/>
    <lineage>
        <taxon>Archaea</taxon>
        <taxon>Methanobacteriati</taxon>
        <taxon>Methanobacteriota</taxon>
        <taxon>Stenosarchaea group</taxon>
        <taxon>Halobacteria</taxon>
        <taxon>Halobacteriales</taxon>
        <taxon>Haladaptataceae</taxon>
        <taxon>Haladaptatus</taxon>
    </lineage>
</organism>
<dbReference type="Gene3D" id="1.10.10.10">
    <property type="entry name" value="Winged helix-like DNA-binding domain superfamily/Winged helix DNA-binding domain"/>
    <property type="match status" value="1"/>
</dbReference>
<evidence type="ECO:0000313" key="3">
    <source>
        <dbReference type="Proteomes" id="UP000186914"/>
    </source>
</evidence>
<evidence type="ECO:0000259" key="1">
    <source>
        <dbReference type="Pfam" id="PF24035"/>
    </source>
</evidence>
<dbReference type="RefSeq" id="WP_076429955.1">
    <property type="nucleotide sequence ID" value="NZ_FTNO01000001.1"/>
</dbReference>
<dbReference type="Pfam" id="PF24035">
    <property type="entry name" value="DUF7344"/>
    <property type="match status" value="1"/>
</dbReference>
<accession>A0A1N6ZIS2</accession>
<sequence>MQSSNDLNHRGTSDNRNRIISVEDVFEVLTAPERRAVLYVLCRRQKPMAVEELSEDVASVQIGNARDTPERLITSLRHVHLPKLEQFSLVQYDCDSNSVEINRLPLRLKRYLRFTAEDELGVCSEDATA</sequence>
<dbReference type="InterPro" id="IPR055768">
    <property type="entry name" value="DUF7344"/>
</dbReference>
<gene>
    <name evidence="2" type="ORF">SAMN05421858_2045</name>
</gene>
<dbReference type="Proteomes" id="UP000186914">
    <property type="component" value="Unassembled WGS sequence"/>
</dbReference>
<reference evidence="3" key="1">
    <citation type="submission" date="2017-01" db="EMBL/GenBank/DDBJ databases">
        <authorList>
            <person name="Varghese N."/>
            <person name="Submissions S."/>
        </authorList>
    </citation>
    <scope>NUCLEOTIDE SEQUENCE [LARGE SCALE GENOMIC DNA]</scope>
    <source>
        <strain evidence="3">CGMCC 1.7737</strain>
    </source>
</reference>
<proteinExistence type="predicted"/>
<keyword evidence="3" id="KW-1185">Reference proteome</keyword>
<name>A0A1N6ZIS2_9EURY</name>
<dbReference type="EMBL" id="FTNO01000001">
    <property type="protein sequence ID" value="SIR26621.1"/>
    <property type="molecule type" value="Genomic_DNA"/>
</dbReference>
<dbReference type="InterPro" id="IPR036388">
    <property type="entry name" value="WH-like_DNA-bd_sf"/>
</dbReference>
<evidence type="ECO:0000313" key="2">
    <source>
        <dbReference type="EMBL" id="SIR26621.1"/>
    </source>
</evidence>
<dbReference type="OrthoDB" id="177799at2157"/>
<dbReference type="AlphaFoldDB" id="A0A1N6ZIS2"/>
<feature type="domain" description="DUF7344" evidence="1">
    <location>
        <begin position="26"/>
        <end position="100"/>
    </location>
</feature>